<protein>
    <submittedName>
        <fullName evidence="1">Helix-turn-helix domain-containing protein</fullName>
    </submittedName>
</protein>
<evidence type="ECO:0000313" key="2">
    <source>
        <dbReference type="Proteomes" id="UP001234798"/>
    </source>
</evidence>
<organism evidence="1 2">
    <name type="scientific">Achromobacter seleniivolatilans</name>
    <dbReference type="NCBI Taxonomy" id="3047478"/>
    <lineage>
        <taxon>Bacteria</taxon>
        <taxon>Pseudomonadati</taxon>
        <taxon>Pseudomonadota</taxon>
        <taxon>Betaproteobacteria</taxon>
        <taxon>Burkholderiales</taxon>
        <taxon>Alcaligenaceae</taxon>
        <taxon>Achromobacter</taxon>
    </lineage>
</organism>
<dbReference type="SUPFAM" id="SSF46785">
    <property type="entry name" value="Winged helix' DNA-binding domain"/>
    <property type="match status" value="1"/>
</dbReference>
<dbReference type="InterPro" id="IPR036390">
    <property type="entry name" value="WH_DNA-bd_sf"/>
</dbReference>
<dbReference type="RefSeq" id="WP_306945678.1">
    <property type="nucleotide sequence ID" value="NZ_CP132976.1"/>
</dbReference>
<evidence type="ECO:0000313" key="1">
    <source>
        <dbReference type="EMBL" id="WMD21714.1"/>
    </source>
</evidence>
<sequence>MDFLITSAARALASGDPLAALNHVALRDDAPALALRGIAMAQLGDFARAKALLRSAVHAFGPKEAAARARCVVAQAEVALASRDLAWPEKSLIAARNTLGRFGDPINAAHAAYLQARRQLLIGKLDDAEGTLAGLDPAAVPPASRTVHELIAAGIAMRRVQAKTARAALTRAELAARHAGIPALSAEVESVSLALNTPVARLISQGQEQDLLLDEVETLLDSQALIVDGCRHVVRGNGKIVPLASRPVLFALVRTLAEAWPQDVPRETLIFQSFRTRFFDETHRVRLRVEIGRLRAAIKPLADITATARGFRLEAGDAEVAVLARPVADVDRDQAAVLAFLTDGQAWSSSALALALGTSQRTVQRTLDGLASQGFVQPLGLGRARRWTTPPVPGFTSSLLLPALLPGQ</sequence>
<dbReference type="Proteomes" id="UP001234798">
    <property type="component" value="Chromosome"/>
</dbReference>
<dbReference type="EMBL" id="CP132976">
    <property type="protein sequence ID" value="WMD21714.1"/>
    <property type="molecule type" value="Genomic_DNA"/>
</dbReference>
<reference evidence="1 2" key="1">
    <citation type="submission" date="2023-08" db="EMBL/GenBank/DDBJ databases">
        <title>Achromobacter seleniivolatilans sp. nov., isolated from seleniferous soil.</title>
        <authorList>
            <person name="Zhang S."/>
            <person name="Li K."/>
            <person name="Peng J."/>
            <person name="Zhao Q."/>
            <person name="Wang H."/>
            <person name="Guo Y."/>
        </authorList>
    </citation>
    <scope>NUCLEOTIDE SEQUENCE [LARGE SCALE GENOMIC DNA]</scope>
    <source>
        <strain evidence="1 2">R39</strain>
    </source>
</reference>
<keyword evidence="2" id="KW-1185">Reference proteome</keyword>
<gene>
    <name evidence="1" type="ORF">RAS12_04875</name>
</gene>
<name>A0ABY9M3Y7_9BURK</name>
<dbReference type="InterPro" id="IPR036388">
    <property type="entry name" value="WH-like_DNA-bd_sf"/>
</dbReference>
<dbReference type="Gene3D" id="1.10.10.10">
    <property type="entry name" value="Winged helix-like DNA-binding domain superfamily/Winged helix DNA-binding domain"/>
    <property type="match status" value="1"/>
</dbReference>
<proteinExistence type="predicted"/>
<accession>A0ABY9M3Y7</accession>